<feature type="non-terminal residue" evidence="2">
    <location>
        <position position="1"/>
    </location>
</feature>
<accession>A0ABN8P5N4</accession>
<feature type="region of interest" description="Disordered" evidence="1">
    <location>
        <begin position="193"/>
        <end position="212"/>
    </location>
</feature>
<reference evidence="2 3" key="1">
    <citation type="submission" date="2022-05" db="EMBL/GenBank/DDBJ databases">
        <authorList>
            <consortium name="Genoscope - CEA"/>
            <person name="William W."/>
        </authorList>
    </citation>
    <scope>NUCLEOTIDE SEQUENCE [LARGE SCALE GENOMIC DNA]</scope>
</reference>
<dbReference type="Proteomes" id="UP001159405">
    <property type="component" value="Unassembled WGS sequence"/>
</dbReference>
<proteinExistence type="predicted"/>
<feature type="non-terminal residue" evidence="2">
    <location>
        <position position="212"/>
    </location>
</feature>
<evidence type="ECO:0000256" key="1">
    <source>
        <dbReference type="SAM" id="MobiDB-lite"/>
    </source>
</evidence>
<evidence type="ECO:0000313" key="2">
    <source>
        <dbReference type="EMBL" id="CAH3134753.1"/>
    </source>
</evidence>
<organism evidence="2 3">
    <name type="scientific">Porites lobata</name>
    <dbReference type="NCBI Taxonomy" id="104759"/>
    <lineage>
        <taxon>Eukaryota</taxon>
        <taxon>Metazoa</taxon>
        <taxon>Cnidaria</taxon>
        <taxon>Anthozoa</taxon>
        <taxon>Hexacorallia</taxon>
        <taxon>Scleractinia</taxon>
        <taxon>Fungiina</taxon>
        <taxon>Poritidae</taxon>
        <taxon>Porites</taxon>
    </lineage>
</organism>
<dbReference type="EMBL" id="CALNXK010000055">
    <property type="protein sequence ID" value="CAH3134753.1"/>
    <property type="molecule type" value="Genomic_DNA"/>
</dbReference>
<comment type="caution">
    <text evidence="2">The sequence shown here is derived from an EMBL/GenBank/DDBJ whole genome shotgun (WGS) entry which is preliminary data.</text>
</comment>
<name>A0ABN8P5N4_9CNID</name>
<gene>
    <name evidence="2" type="ORF">PLOB_00037746</name>
</gene>
<keyword evidence="3" id="KW-1185">Reference proteome</keyword>
<evidence type="ECO:0000313" key="3">
    <source>
        <dbReference type="Proteomes" id="UP001159405"/>
    </source>
</evidence>
<protein>
    <recommendedName>
        <fullName evidence="4">Breast cancer 1 early onset</fullName>
    </recommendedName>
</protein>
<evidence type="ECO:0008006" key="4">
    <source>
        <dbReference type="Google" id="ProtNLM"/>
    </source>
</evidence>
<sequence>CVQDGISSEVQITSESNDLSMTCSSKASFTKNERIIKGESTKGQTTRNDICFVVKQGSSCLDKGRETGEYSELSSSLGCVADLLEMSCEDLNNENSISKGPCIHGEIANEVQSTGECNDLSRTSSSKALFTKNERIITGESTKGQITRDEISFVVKQGSSCLDKGEEREISELSKPQRITSLPELFVMSCEDPGEDNLNFSTSRNNMAKEPK</sequence>